<protein>
    <recommendedName>
        <fullName evidence="3">Secreted protein</fullName>
    </recommendedName>
</protein>
<keyword evidence="1" id="KW-0732">Signal</keyword>
<sequence>MFHAIFFHVSCNLFHVSCDMFHVLCFTQLSRDTNLFGYISAYFSRISKFHFPGVISRLMHKKCFFL</sequence>
<organism evidence="2">
    <name type="scientific">Lutzomyia longipalpis</name>
    <name type="common">Sand fly</name>
    <dbReference type="NCBI Taxonomy" id="7200"/>
    <lineage>
        <taxon>Eukaryota</taxon>
        <taxon>Metazoa</taxon>
        <taxon>Ecdysozoa</taxon>
        <taxon>Arthropoda</taxon>
        <taxon>Hexapoda</taxon>
        <taxon>Insecta</taxon>
        <taxon>Pterygota</taxon>
        <taxon>Neoptera</taxon>
        <taxon>Endopterygota</taxon>
        <taxon>Diptera</taxon>
        <taxon>Nematocera</taxon>
        <taxon>Psychodoidea</taxon>
        <taxon>Psychodidae</taxon>
        <taxon>Lutzomyia</taxon>
        <taxon>Lutzomyia</taxon>
    </lineage>
</organism>
<name>A0A7G3B5B2_LUTLO</name>
<accession>A0A7G3B5B2</accession>
<feature type="signal peptide" evidence="1">
    <location>
        <begin position="1"/>
        <end position="18"/>
    </location>
</feature>
<dbReference type="EMBL" id="GITU01011051">
    <property type="protein sequence ID" value="MBC1179754.1"/>
    <property type="molecule type" value="Transcribed_RNA"/>
</dbReference>
<proteinExistence type="predicted"/>
<evidence type="ECO:0000313" key="2">
    <source>
        <dbReference type="EMBL" id="MBC1179754.1"/>
    </source>
</evidence>
<dbReference type="AlphaFoldDB" id="A0A7G3B5B2"/>
<reference evidence="2" key="1">
    <citation type="journal article" date="2020" name="BMC">
        <title>Leishmania infection induces a limited differential gene expression in the sand fly midgut.</title>
        <authorList>
            <person name="Coutinho-Abreu I.V."/>
            <person name="Serafim T.D."/>
            <person name="Meneses C."/>
            <person name="Kamhawi S."/>
            <person name="Oliveira F."/>
            <person name="Valenzuela J.G."/>
        </authorList>
    </citation>
    <scope>NUCLEOTIDE SEQUENCE</scope>
    <source>
        <strain evidence="2">Jacobina</strain>
        <tissue evidence="2">Midgut</tissue>
    </source>
</reference>
<feature type="chain" id="PRO_5028852180" description="Secreted protein" evidence="1">
    <location>
        <begin position="19"/>
        <end position="66"/>
    </location>
</feature>
<evidence type="ECO:0008006" key="3">
    <source>
        <dbReference type="Google" id="ProtNLM"/>
    </source>
</evidence>
<evidence type="ECO:0000256" key="1">
    <source>
        <dbReference type="SAM" id="SignalP"/>
    </source>
</evidence>